<dbReference type="GO" id="GO:0005509">
    <property type="term" value="F:calcium ion binding"/>
    <property type="evidence" value="ECO:0007669"/>
    <property type="project" value="InterPro"/>
</dbReference>
<proteinExistence type="predicted"/>
<feature type="compositionally biased region" description="Basic and acidic residues" evidence="2">
    <location>
        <begin position="232"/>
        <end position="245"/>
    </location>
</feature>
<dbReference type="Proteomes" id="UP000276133">
    <property type="component" value="Unassembled WGS sequence"/>
</dbReference>
<feature type="compositionally biased region" description="Polar residues" evidence="2">
    <location>
        <begin position="312"/>
        <end position="329"/>
    </location>
</feature>
<organism evidence="4 5">
    <name type="scientific">Brachionus plicatilis</name>
    <name type="common">Marine rotifer</name>
    <name type="synonym">Brachionus muelleri</name>
    <dbReference type="NCBI Taxonomy" id="10195"/>
    <lineage>
        <taxon>Eukaryota</taxon>
        <taxon>Metazoa</taxon>
        <taxon>Spiralia</taxon>
        <taxon>Gnathifera</taxon>
        <taxon>Rotifera</taxon>
        <taxon>Eurotatoria</taxon>
        <taxon>Monogononta</taxon>
        <taxon>Pseudotrocha</taxon>
        <taxon>Ploima</taxon>
        <taxon>Brachionidae</taxon>
        <taxon>Brachionus</taxon>
    </lineage>
</organism>
<feature type="compositionally biased region" description="Polar residues" evidence="2">
    <location>
        <begin position="338"/>
        <end position="371"/>
    </location>
</feature>
<evidence type="ECO:0000313" key="4">
    <source>
        <dbReference type="EMBL" id="RMZ93480.1"/>
    </source>
</evidence>
<name>A0A3M7P3R1_BRAPC</name>
<dbReference type="InterPro" id="IPR002048">
    <property type="entry name" value="EF_hand_dom"/>
</dbReference>
<feature type="compositionally biased region" description="Basic and acidic residues" evidence="2">
    <location>
        <begin position="89"/>
        <end position="99"/>
    </location>
</feature>
<dbReference type="AlphaFoldDB" id="A0A3M7P3R1"/>
<dbReference type="OrthoDB" id="10582844at2759"/>
<evidence type="ECO:0000259" key="3">
    <source>
        <dbReference type="PROSITE" id="PS50222"/>
    </source>
</evidence>
<feature type="region of interest" description="Disordered" evidence="2">
    <location>
        <begin position="311"/>
        <end position="415"/>
    </location>
</feature>
<feature type="region of interest" description="Disordered" evidence="2">
    <location>
        <begin position="196"/>
        <end position="273"/>
    </location>
</feature>
<protein>
    <recommendedName>
        <fullName evidence="3">EF-hand domain-containing protein</fullName>
    </recommendedName>
</protein>
<dbReference type="PROSITE" id="PS50222">
    <property type="entry name" value="EF_HAND_2"/>
    <property type="match status" value="1"/>
</dbReference>
<dbReference type="EMBL" id="REGN01013772">
    <property type="protein sequence ID" value="RMZ93480.1"/>
    <property type="molecule type" value="Genomic_DNA"/>
</dbReference>
<dbReference type="InterPro" id="IPR018247">
    <property type="entry name" value="EF_Hand_1_Ca_BS"/>
</dbReference>
<feature type="region of interest" description="Disordered" evidence="2">
    <location>
        <begin position="78"/>
        <end position="132"/>
    </location>
</feature>
<feature type="compositionally biased region" description="Basic and acidic residues" evidence="2">
    <location>
        <begin position="215"/>
        <end position="226"/>
    </location>
</feature>
<comment type="caution">
    <text evidence="4">The sequence shown here is derived from an EMBL/GenBank/DDBJ whole genome shotgun (WGS) entry which is preliminary data.</text>
</comment>
<keyword evidence="1" id="KW-0106">Calcium</keyword>
<dbReference type="PROSITE" id="PS00018">
    <property type="entry name" value="EF_HAND_1"/>
    <property type="match status" value="1"/>
</dbReference>
<accession>A0A3M7P3R1</accession>
<evidence type="ECO:0000313" key="5">
    <source>
        <dbReference type="Proteomes" id="UP000276133"/>
    </source>
</evidence>
<feature type="compositionally biased region" description="Basic and acidic residues" evidence="2">
    <location>
        <begin position="393"/>
        <end position="415"/>
    </location>
</feature>
<feature type="compositionally biased region" description="Polar residues" evidence="2">
    <location>
        <begin position="196"/>
        <end position="205"/>
    </location>
</feature>
<feature type="region of interest" description="Disordered" evidence="2">
    <location>
        <begin position="678"/>
        <end position="728"/>
    </location>
</feature>
<evidence type="ECO:0000256" key="2">
    <source>
        <dbReference type="SAM" id="MobiDB-lite"/>
    </source>
</evidence>
<gene>
    <name evidence="4" type="ORF">BpHYR1_038054</name>
</gene>
<reference evidence="4 5" key="1">
    <citation type="journal article" date="2018" name="Sci. Rep.">
        <title>Genomic signatures of local adaptation to the degree of environmental predictability in rotifers.</title>
        <authorList>
            <person name="Franch-Gras L."/>
            <person name="Hahn C."/>
            <person name="Garcia-Roger E.M."/>
            <person name="Carmona M.J."/>
            <person name="Serra M."/>
            <person name="Gomez A."/>
        </authorList>
    </citation>
    <scope>NUCLEOTIDE SEQUENCE [LARGE SCALE GENOMIC DNA]</scope>
    <source>
        <strain evidence="4">HYR1</strain>
    </source>
</reference>
<keyword evidence="5" id="KW-1185">Reference proteome</keyword>
<dbReference type="SUPFAM" id="SSF47473">
    <property type="entry name" value="EF-hand"/>
    <property type="match status" value="1"/>
</dbReference>
<evidence type="ECO:0000256" key="1">
    <source>
        <dbReference type="ARBA" id="ARBA00022837"/>
    </source>
</evidence>
<sequence>MNFEEINKKYFNPSEDEDSLASTTSDVSFTMTKKEVKVETKAFDSDNFSELVKSMEKHEEIKLDDSLIDKANEIYSYMKDTSESSNPNDSEKGQDEKSLDLSLNDSELKKVADNLESSQLDESINESENDSDLKEIVKNLEAAINENFNEENLKKTDSVLNEIQSENFEAKDNLAKIVEDMVAPLSSLGNENLSKITSEMIQSGEPSDEWVQQETEQKEESKAEESADKEDQESKPSEPEAKEVYEAEQSFGELNASVESNEANKSEESQGALSQIMQFVTGLTTLGSSGGNARETESKNEEFTDIVKEIQNDLNSSQALESTESQSIPDNADDSQKSEPNQANESVNEESQQSVADDNQQSELDASQISNIEEEVKELECEEKVTVEVSQSEPEKDESQKDELKQEVDQKEEVNELKQEVEHVKFDEADQEQRVEARTEQLDNELKEFVNQVAQELSPSEPSQDFEINISERITMLAQELIKEPELTEKVEADGEVRSISENGIEAVACTLFSPDDILFRKEEIMNKYKISEEQFDLCRQFFNEKKEGSLLSNNVVRVLMREALKKRAQVKAEDADIDRALEVVDEDKDDKVTFDELIQFLLLFFSSKTNVENRIGNILKAKLSSETLSANEAVQFAGFLNKFYGHPTDGEEFKEDLNLSDFLKDILPSLGSLAFVQPEEPNEESSDQKEEQEEKKEQEHQEEQEEKQETTEQSNVEANRSIEAVEA</sequence>
<feature type="compositionally biased region" description="Basic and acidic residues" evidence="2">
    <location>
        <begin position="687"/>
        <end position="702"/>
    </location>
</feature>
<dbReference type="InterPro" id="IPR011992">
    <property type="entry name" value="EF-hand-dom_pair"/>
</dbReference>
<dbReference type="STRING" id="10195.A0A3M7P3R1"/>
<feature type="domain" description="EF-hand" evidence="3">
    <location>
        <begin position="573"/>
        <end position="608"/>
    </location>
</feature>
<feature type="region of interest" description="Disordered" evidence="2">
    <location>
        <begin position="1"/>
        <end position="25"/>
    </location>
</feature>